<dbReference type="InterPro" id="IPR006115">
    <property type="entry name" value="6PGDH_NADP-bd"/>
</dbReference>
<feature type="region of interest" description="Disordered" evidence="1">
    <location>
        <begin position="60"/>
        <end position="115"/>
    </location>
</feature>
<dbReference type="PANTHER" id="PTHR43580">
    <property type="entry name" value="OXIDOREDUCTASE GLYR1-RELATED"/>
    <property type="match status" value="1"/>
</dbReference>
<comment type="caution">
    <text evidence="3">The sequence shown here is derived from an EMBL/GenBank/DDBJ whole genome shotgun (WGS) entry which is preliminary data.</text>
</comment>
<dbReference type="EMBL" id="JAIVGD010000013">
    <property type="protein sequence ID" value="KAH0761979.1"/>
    <property type="molecule type" value="Genomic_DNA"/>
</dbReference>
<dbReference type="InterPro" id="IPR051265">
    <property type="entry name" value="HIBADH-related_NP60_sf"/>
</dbReference>
<name>A0ABQ7VEH4_SOLTU</name>
<dbReference type="InterPro" id="IPR036291">
    <property type="entry name" value="NAD(P)-bd_dom_sf"/>
</dbReference>
<organism evidence="3 4">
    <name type="scientific">Solanum tuberosum</name>
    <name type="common">Potato</name>
    <dbReference type="NCBI Taxonomy" id="4113"/>
    <lineage>
        <taxon>Eukaryota</taxon>
        <taxon>Viridiplantae</taxon>
        <taxon>Streptophyta</taxon>
        <taxon>Embryophyta</taxon>
        <taxon>Tracheophyta</taxon>
        <taxon>Spermatophyta</taxon>
        <taxon>Magnoliopsida</taxon>
        <taxon>eudicotyledons</taxon>
        <taxon>Gunneridae</taxon>
        <taxon>Pentapetalae</taxon>
        <taxon>asterids</taxon>
        <taxon>lamiids</taxon>
        <taxon>Solanales</taxon>
        <taxon>Solanaceae</taxon>
        <taxon>Solanoideae</taxon>
        <taxon>Solaneae</taxon>
        <taxon>Solanum</taxon>
    </lineage>
</organism>
<feature type="compositionally biased region" description="Polar residues" evidence="1">
    <location>
        <begin position="67"/>
        <end position="83"/>
    </location>
</feature>
<accession>A0ABQ7VEH4</accession>
<proteinExistence type="predicted"/>
<keyword evidence="4" id="KW-1185">Reference proteome</keyword>
<evidence type="ECO:0000256" key="1">
    <source>
        <dbReference type="SAM" id="MobiDB-lite"/>
    </source>
</evidence>
<feature type="domain" description="6-phosphogluconate dehydrogenase NADP-binding" evidence="2">
    <location>
        <begin position="1"/>
        <end position="49"/>
    </location>
</feature>
<evidence type="ECO:0000313" key="3">
    <source>
        <dbReference type="EMBL" id="KAH0761979.1"/>
    </source>
</evidence>
<dbReference type="Gene3D" id="3.40.50.720">
    <property type="entry name" value="NAD(P)-binding Rossmann-like Domain"/>
    <property type="match status" value="1"/>
</dbReference>
<feature type="compositionally biased region" description="Basic and acidic residues" evidence="1">
    <location>
        <begin position="93"/>
        <end position="108"/>
    </location>
</feature>
<dbReference type="Proteomes" id="UP000826656">
    <property type="component" value="Unassembled WGS sequence"/>
</dbReference>
<reference evidence="3 4" key="1">
    <citation type="journal article" date="2021" name="bioRxiv">
        <title>Chromosome-scale and haplotype-resolved genome assembly of a tetraploid potato cultivar.</title>
        <authorList>
            <person name="Sun H."/>
            <person name="Jiao W.-B."/>
            <person name="Krause K."/>
            <person name="Campoy J.A."/>
            <person name="Goel M."/>
            <person name="Folz-Donahue K."/>
            <person name="Kukat C."/>
            <person name="Huettel B."/>
            <person name="Schneeberger K."/>
        </authorList>
    </citation>
    <scope>NUCLEOTIDE SEQUENCE [LARGE SCALE GENOMIC DNA]</scope>
    <source>
        <strain evidence="3">SolTubOtavaFocal</strain>
        <tissue evidence="3">Leaves</tissue>
    </source>
</reference>
<protein>
    <recommendedName>
        <fullName evidence="2">6-phosphogluconate dehydrogenase NADP-binding domain-containing protein</fullName>
    </recommendedName>
</protein>
<dbReference type="Pfam" id="PF03446">
    <property type="entry name" value="NAD_binding_2"/>
    <property type="match status" value="1"/>
</dbReference>
<dbReference type="PANTHER" id="PTHR43580:SF2">
    <property type="entry name" value="CYTOKINE-LIKE NUCLEAR FACTOR N-PAC"/>
    <property type="match status" value="1"/>
</dbReference>
<dbReference type="SUPFAM" id="SSF51735">
    <property type="entry name" value="NAD(P)-binding Rossmann-fold domains"/>
    <property type="match status" value="1"/>
</dbReference>
<evidence type="ECO:0000313" key="4">
    <source>
        <dbReference type="Proteomes" id="UP000826656"/>
    </source>
</evidence>
<sequence length="115" mass="12045">MGNPMAQNLIKAGCDVTVWNRTKSKCEPLISLGAKLPNTEVANDPESVVDVASGKYGATKGMDSGLNVYNASSSNGQSSQEDNQAYDEDESGDDSHSVNDSGSAHDSDSVNESED</sequence>
<evidence type="ECO:0000259" key="2">
    <source>
        <dbReference type="Pfam" id="PF03446"/>
    </source>
</evidence>
<gene>
    <name evidence="3" type="ORF">KY290_018052</name>
</gene>